<accession>A8ZW87</accession>
<sequence length="260" mass="27207">MRIALTIAGSDSSGGAGIQADLKTFQAYGVFGMSAITAVTVQNTQKVYDIQEIAPDIVAGQINCIFEDTPVDAVKIGMVSSVGLIKAIAGALADRDLPPVVLDPVMISKSGYPLLKKEAQSALAFHLFPLARVVTPNLFEAQLLAGFEIISLEDMQKAAHRMIDMGARQAVIKGGHFQGEAAVDVLFDGRAFKMLSAPKIETRNTHGTGCTFSSALAAGMALGMDFFDAAARAKAYVTQAIARAPGIGKGSGPLNHMVAP</sequence>
<dbReference type="RefSeq" id="WP_012175933.1">
    <property type="nucleotide sequence ID" value="NC_009943.1"/>
</dbReference>
<dbReference type="InterPro" id="IPR004399">
    <property type="entry name" value="HMP/HMP-P_kinase_dom"/>
</dbReference>
<dbReference type="STRING" id="96561.Dole_2517"/>
<dbReference type="PANTHER" id="PTHR20858">
    <property type="entry name" value="PHOSPHOMETHYLPYRIMIDINE KINASE"/>
    <property type="match status" value="1"/>
</dbReference>
<dbReference type="PANTHER" id="PTHR20858:SF17">
    <property type="entry name" value="HYDROXYMETHYLPYRIMIDINE_PHOSPHOMETHYLPYRIMIDINE KINASE THI20-RELATED"/>
    <property type="match status" value="1"/>
</dbReference>
<dbReference type="EMBL" id="CP000859">
    <property type="protein sequence ID" value="ABW68321.1"/>
    <property type="molecule type" value="Genomic_DNA"/>
</dbReference>
<dbReference type="HOGENOM" id="CLU_020520_0_0_7"/>
<dbReference type="NCBIfam" id="TIGR00097">
    <property type="entry name" value="HMP-P_kinase"/>
    <property type="match status" value="1"/>
</dbReference>
<evidence type="ECO:0000256" key="5">
    <source>
        <dbReference type="ARBA" id="ARBA00022777"/>
    </source>
</evidence>
<keyword evidence="9" id="KW-1185">Reference proteome</keyword>
<dbReference type="GO" id="GO:0008902">
    <property type="term" value="F:hydroxymethylpyrimidine kinase activity"/>
    <property type="evidence" value="ECO:0007669"/>
    <property type="project" value="UniProtKB-EC"/>
</dbReference>
<keyword evidence="6" id="KW-0067">ATP-binding</keyword>
<evidence type="ECO:0000256" key="3">
    <source>
        <dbReference type="ARBA" id="ARBA00022679"/>
    </source>
</evidence>
<feature type="domain" description="Pyridoxamine kinase/Phosphomethylpyrimidine kinase" evidence="7">
    <location>
        <begin position="11"/>
        <end position="255"/>
    </location>
</feature>
<keyword evidence="3 8" id="KW-0808">Transferase</keyword>
<gene>
    <name evidence="8" type="ordered locus">Dole_2517</name>
</gene>
<dbReference type="Proteomes" id="UP000008561">
    <property type="component" value="Chromosome"/>
</dbReference>
<organism evidence="8 9">
    <name type="scientific">Desulfosudis oleivorans (strain DSM 6200 / JCM 39069 / Hxd3)</name>
    <name type="common">Desulfococcus oleovorans</name>
    <dbReference type="NCBI Taxonomy" id="96561"/>
    <lineage>
        <taxon>Bacteria</taxon>
        <taxon>Pseudomonadati</taxon>
        <taxon>Thermodesulfobacteriota</taxon>
        <taxon>Desulfobacteria</taxon>
        <taxon>Desulfobacterales</taxon>
        <taxon>Desulfosudaceae</taxon>
        <taxon>Desulfosudis</taxon>
    </lineage>
</organism>
<keyword evidence="5 8" id="KW-0418">Kinase</keyword>
<dbReference type="Pfam" id="PF08543">
    <property type="entry name" value="Phos_pyr_kin"/>
    <property type="match status" value="1"/>
</dbReference>
<evidence type="ECO:0000259" key="7">
    <source>
        <dbReference type="Pfam" id="PF08543"/>
    </source>
</evidence>
<dbReference type="GO" id="GO:0009228">
    <property type="term" value="P:thiamine biosynthetic process"/>
    <property type="evidence" value="ECO:0007669"/>
    <property type="project" value="InterPro"/>
</dbReference>
<dbReference type="InterPro" id="IPR029056">
    <property type="entry name" value="Ribokinase-like"/>
</dbReference>
<dbReference type="EC" id="2.7.1.49" evidence="2"/>
<evidence type="ECO:0000256" key="1">
    <source>
        <dbReference type="ARBA" id="ARBA00004948"/>
    </source>
</evidence>
<reference evidence="8 9" key="1">
    <citation type="submission" date="2007-10" db="EMBL/GenBank/DDBJ databases">
        <title>Complete sequence of Desulfococcus oleovorans Hxd3.</title>
        <authorList>
            <consortium name="US DOE Joint Genome Institute"/>
            <person name="Copeland A."/>
            <person name="Lucas S."/>
            <person name="Lapidus A."/>
            <person name="Barry K."/>
            <person name="Glavina del Rio T."/>
            <person name="Dalin E."/>
            <person name="Tice H."/>
            <person name="Pitluck S."/>
            <person name="Kiss H."/>
            <person name="Brettin T."/>
            <person name="Bruce D."/>
            <person name="Detter J.C."/>
            <person name="Han C."/>
            <person name="Schmutz J."/>
            <person name="Larimer F."/>
            <person name="Land M."/>
            <person name="Hauser L."/>
            <person name="Kyrpides N."/>
            <person name="Kim E."/>
            <person name="Wawrik B."/>
            <person name="Richardson P."/>
        </authorList>
    </citation>
    <scope>NUCLEOTIDE SEQUENCE [LARGE SCALE GENOMIC DNA]</scope>
    <source>
        <strain evidence="9">DSM 6200 / JCM 39069 / Hxd3</strain>
    </source>
</reference>
<dbReference type="GO" id="GO:0008972">
    <property type="term" value="F:phosphomethylpyrimidine kinase activity"/>
    <property type="evidence" value="ECO:0007669"/>
    <property type="project" value="InterPro"/>
</dbReference>
<dbReference type="SUPFAM" id="SSF53613">
    <property type="entry name" value="Ribokinase-like"/>
    <property type="match status" value="1"/>
</dbReference>
<keyword evidence="4" id="KW-0547">Nucleotide-binding</keyword>
<dbReference type="GO" id="GO:0009229">
    <property type="term" value="P:thiamine diphosphate biosynthetic process"/>
    <property type="evidence" value="ECO:0007669"/>
    <property type="project" value="UniProtKB-UniPathway"/>
</dbReference>
<dbReference type="KEGG" id="dol:Dole_2517"/>
<proteinExistence type="predicted"/>
<evidence type="ECO:0000313" key="8">
    <source>
        <dbReference type="EMBL" id="ABW68321.1"/>
    </source>
</evidence>
<protein>
    <recommendedName>
        <fullName evidence="2">hydroxymethylpyrimidine kinase</fullName>
        <ecNumber evidence="2">2.7.1.49</ecNumber>
    </recommendedName>
</protein>
<dbReference type="Gene3D" id="3.40.1190.20">
    <property type="match status" value="1"/>
</dbReference>
<name>A8ZW87_DESOH</name>
<dbReference type="CDD" id="cd01169">
    <property type="entry name" value="HMPP_kinase"/>
    <property type="match status" value="1"/>
</dbReference>
<dbReference type="UniPathway" id="UPA00060">
    <property type="reaction ID" value="UER00138"/>
</dbReference>
<dbReference type="GO" id="GO:0005524">
    <property type="term" value="F:ATP binding"/>
    <property type="evidence" value="ECO:0007669"/>
    <property type="project" value="UniProtKB-KW"/>
</dbReference>
<dbReference type="GO" id="GO:0005829">
    <property type="term" value="C:cytosol"/>
    <property type="evidence" value="ECO:0007669"/>
    <property type="project" value="TreeGrafter"/>
</dbReference>
<dbReference type="InterPro" id="IPR013749">
    <property type="entry name" value="PM/HMP-P_kinase-1"/>
</dbReference>
<dbReference type="eggNOG" id="COG0351">
    <property type="taxonomic scope" value="Bacteria"/>
</dbReference>
<evidence type="ECO:0000256" key="2">
    <source>
        <dbReference type="ARBA" id="ARBA00012135"/>
    </source>
</evidence>
<dbReference type="AlphaFoldDB" id="A8ZW87"/>
<dbReference type="OrthoDB" id="9810880at2"/>
<comment type="pathway">
    <text evidence="1">Cofactor biosynthesis; thiamine diphosphate biosynthesis.</text>
</comment>
<evidence type="ECO:0000256" key="4">
    <source>
        <dbReference type="ARBA" id="ARBA00022741"/>
    </source>
</evidence>
<dbReference type="FunFam" id="3.40.1190.20:FF:000003">
    <property type="entry name" value="Phosphomethylpyrimidine kinase ThiD"/>
    <property type="match status" value="1"/>
</dbReference>
<evidence type="ECO:0000256" key="6">
    <source>
        <dbReference type="ARBA" id="ARBA00022840"/>
    </source>
</evidence>
<evidence type="ECO:0000313" key="9">
    <source>
        <dbReference type="Proteomes" id="UP000008561"/>
    </source>
</evidence>